<dbReference type="SMART" id="SM00385">
    <property type="entry name" value="CYCLIN"/>
    <property type="match status" value="2"/>
</dbReference>
<evidence type="ECO:0000256" key="8">
    <source>
        <dbReference type="ARBA" id="ARBA00023159"/>
    </source>
</evidence>
<feature type="compositionally biased region" description="Basic residues" evidence="11">
    <location>
        <begin position="591"/>
        <end position="604"/>
    </location>
</feature>
<dbReference type="InParanoid" id="A0A0D2AP15"/>
<dbReference type="EMBL" id="KN847531">
    <property type="protein sequence ID" value="KIW08290.1"/>
    <property type="molecule type" value="Genomic_DNA"/>
</dbReference>
<evidence type="ECO:0000256" key="2">
    <source>
        <dbReference type="ARBA" id="ARBA00010857"/>
    </source>
</evidence>
<feature type="domain" description="Cyclin-like" evidence="12">
    <location>
        <begin position="249"/>
        <end position="333"/>
    </location>
</feature>
<dbReference type="RefSeq" id="XP_016218159.1">
    <property type="nucleotide sequence ID" value="XM_016354064.1"/>
</dbReference>
<dbReference type="InterPro" id="IPR013150">
    <property type="entry name" value="TFIIB_cyclin"/>
</dbReference>
<feature type="compositionally biased region" description="Low complexity" evidence="11">
    <location>
        <begin position="430"/>
        <end position="441"/>
    </location>
</feature>
<feature type="region of interest" description="Disordered" evidence="11">
    <location>
        <begin position="589"/>
        <end position="637"/>
    </location>
</feature>
<keyword evidence="3" id="KW-0479">Metal-binding</keyword>
<dbReference type="Pfam" id="PF00382">
    <property type="entry name" value="TFIIB"/>
    <property type="match status" value="1"/>
</dbReference>
<dbReference type="Gene3D" id="1.10.472.10">
    <property type="entry name" value="Cyclin-like"/>
    <property type="match status" value="2"/>
</dbReference>
<dbReference type="STRING" id="253628.A0A0D2AP15"/>
<dbReference type="Proteomes" id="UP000053259">
    <property type="component" value="Unassembled WGS sequence"/>
</dbReference>
<dbReference type="CDD" id="cd20554">
    <property type="entry name" value="CYCLIN_TFIIIB90_rpt2"/>
    <property type="match status" value="1"/>
</dbReference>
<feature type="region of interest" description="Disordered" evidence="11">
    <location>
        <begin position="1"/>
        <end position="50"/>
    </location>
</feature>
<evidence type="ECO:0000256" key="6">
    <source>
        <dbReference type="ARBA" id="ARBA00022833"/>
    </source>
</evidence>
<protein>
    <recommendedName>
        <fullName evidence="12">Cyclin-like domain-containing protein</fullName>
    </recommendedName>
</protein>
<evidence type="ECO:0000256" key="4">
    <source>
        <dbReference type="ARBA" id="ARBA00022737"/>
    </source>
</evidence>
<feature type="compositionally biased region" description="Polar residues" evidence="11">
    <location>
        <begin position="384"/>
        <end position="405"/>
    </location>
</feature>
<evidence type="ECO:0000259" key="12">
    <source>
        <dbReference type="SMART" id="SM00385"/>
    </source>
</evidence>
<feature type="region of interest" description="Disordered" evidence="11">
    <location>
        <begin position="358"/>
        <end position="471"/>
    </location>
</feature>
<reference evidence="13 14" key="1">
    <citation type="submission" date="2015-01" db="EMBL/GenBank/DDBJ databases">
        <title>The Genome Sequence of Ochroconis gallopava CBS43764.</title>
        <authorList>
            <consortium name="The Broad Institute Genomics Platform"/>
            <person name="Cuomo C."/>
            <person name="de Hoog S."/>
            <person name="Gorbushina A."/>
            <person name="Stielow B."/>
            <person name="Teixiera M."/>
            <person name="Abouelleil A."/>
            <person name="Chapman S.B."/>
            <person name="Priest M."/>
            <person name="Young S.K."/>
            <person name="Wortman J."/>
            <person name="Nusbaum C."/>
            <person name="Birren B."/>
        </authorList>
    </citation>
    <scope>NUCLEOTIDE SEQUENCE [LARGE SCALE GENOMIC DNA]</scope>
    <source>
        <strain evidence="13 14">CBS 43764</strain>
    </source>
</reference>
<keyword evidence="9" id="KW-0804">Transcription</keyword>
<evidence type="ECO:0000313" key="13">
    <source>
        <dbReference type="EMBL" id="KIW08290.1"/>
    </source>
</evidence>
<dbReference type="InterPro" id="IPR000812">
    <property type="entry name" value="TFIIB"/>
</dbReference>
<evidence type="ECO:0000256" key="1">
    <source>
        <dbReference type="ARBA" id="ARBA00004123"/>
    </source>
</evidence>
<feature type="compositionally biased region" description="Acidic residues" evidence="11">
    <location>
        <begin position="715"/>
        <end position="732"/>
    </location>
</feature>
<dbReference type="FunFam" id="1.10.472.10:FF:000002">
    <property type="entry name" value="Transcription factor IIIB 90 kDa subunit"/>
    <property type="match status" value="1"/>
</dbReference>
<dbReference type="InterPro" id="IPR023486">
    <property type="entry name" value="TFIIB_CS"/>
</dbReference>
<comment type="similarity">
    <text evidence="2">Belongs to the TFIIB family.</text>
</comment>
<dbReference type="OrthoDB" id="511529at2759"/>
<evidence type="ECO:0000256" key="10">
    <source>
        <dbReference type="ARBA" id="ARBA00023242"/>
    </source>
</evidence>
<dbReference type="GO" id="GO:0000126">
    <property type="term" value="C:transcription factor TFIIIB complex"/>
    <property type="evidence" value="ECO:0007669"/>
    <property type="project" value="TreeGrafter"/>
</dbReference>
<dbReference type="GO" id="GO:0008270">
    <property type="term" value="F:zinc ion binding"/>
    <property type="evidence" value="ECO:0007669"/>
    <property type="project" value="UniProtKB-KW"/>
</dbReference>
<dbReference type="AlphaFoldDB" id="A0A0D2AP15"/>
<keyword evidence="6" id="KW-0862">Zinc</keyword>
<gene>
    <name evidence="13" type="ORF">PV09_01208</name>
</gene>
<name>A0A0D2AP15_9PEZI</name>
<organism evidence="13 14">
    <name type="scientific">Verruconis gallopava</name>
    <dbReference type="NCBI Taxonomy" id="253628"/>
    <lineage>
        <taxon>Eukaryota</taxon>
        <taxon>Fungi</taxon>
        <taxon>Dikarya</taxon>
        <taxon>Ascomycota</taxon>
        <taxon>Pezizomycotina</taxon>
        <taxon>Dothideomycetes</taxon>
        <taxon>Pleosporomycetidae</taxon>
        <taxon>Venturiales</taxon>
        <taxon>Sympoventuriaceae</taxon>
        <taxon>Verruconis</taxon>
    </lineage>
</organism>
<dbReference type="Pfam" id="PF07741">
    <property type="entry name" value="BRF1"/>
    <property type="match status" value="1"/>
</dbReference>
<evidence type="ECO:0000256" key="3">
    <source>
        <dbReference type="ARBA" id="ARBA00022723"/>
    </source>
</evidence>
<keyword evidence="7" id="KW-0805">Transcription regulation</keyword>
<dbReference type="Gene3D" id="1.20.5.650">
    <property type="entry name" value="Single helix bin"/>
    <property type="match status" value="1"/>
</dbReference>
<dbReference type="InterPro" id="IPR011665">
    <property type="entry name" value="BRF1_TBP-bd_dom"/>
</dbReference>
<dbReference type="GO" id="GO:0097550">
    <property type="term" value="C:transcription preinitiation complex"/>
    <property type="evidence" value="ECO:0007669"/>
    <property type="project" value="TreeGrafter"/>
</dbReference>
<evidence type="ECO:0000256" key="11">
    <source>
        <dbReference type="SAM" id="MobiDB-lite"/>
    </source>
</evidence>
<dbReference type="PROSITE" id="PS00782">
    <property type="entry name" value="TFIIB"/>
    <property type="match status" value="1"/>
</dbReference>
<dbReference type="GO" id="GO:0005634">
    <property type="term" value="C:nucleus"/>
    <property type="evidence" value="ECO:0007669"/>
    <property type="project" value="UniProtKB-SubCell"/>
</dbReference>
<keyword evidence="5" id="KW-0863">Zinc-finger</keyword>
<feature type="domain" description="Cyclin-like" evidence="12">
    <location>
        <begin position="147"/>
        <end position="227"/>
    </location>
</feature>
<evidence type="ECO:0000256" key="5">
    <source>
        <dbReference type="ARBA" id="ARBA00022771"/>
    </source>
</evidence>
<evidence type="ECO:0000256" key="7">
    <source>
        <dbReference type="ARBA" id="ARBA00023015"/>
    </source>
</evidence>
<sequence length="770" mass="85582">MAPPVPRGGGRKRRLPSIRNPSRSPSVAASPAPQLPTQPESRPLKTGAPLLSDRYSCPQCPPDEQDIQLSDDGGYVVCVNCGTEISNNPQLQNEVAFGENAQGAAIVQGTTIQEGQRRPHVQGLGYRGAQGPDAEERLRVATLTGQEEIRRLNFHLNLSPATVDRAVNLYNLAKIHAFQRPVSENAAISIYTACREVPGNTVLLIDLAEIISVNVYDLGAAYKKFLDRIDLTDKYMGSDKFQRMVEPEPLIKRFASRLEFGKDTNKVAADAASILARMNRDWMVTGRQPMGLVGACLIIAARMNNYRRTLREVVYVVRAGEMTILKRLNEFSNTPAARLTVDQFRQLRDNEALNATLKEALPPSLSKPPRKKRKILRGRDTDSLEPSSRTSSVAPSDISDATNGASEAAPRRDKDGFVIPSLPPRAQPHSENSASSPPTSSIDGHEENDEDEELRRKPGRPKKIPLPEFSVTEEDLRAEEAIEKDIAANVKAIENDEAIQEERGPGWFRAKALADAIREQERKASKWKLSELEMLNETIEEDEFEDDPEVKFCKLTEREVQVKEQIWVTHNHDWLRAQQERLLQEQLNAAKGKKKRQGPRRKMARRGDGSVLGDSPVSSAADASSKMMAARAKRHKYSRHVDYAKLQEIYGEDDQYSRAGSPSEQSDSRAGSRSAAGTPAPADHTARGTSFSPDVSNDERSPSAPPSAVTRPQDEVTENEDEEYEDEDEEGLVDTVPEFGDDDEIEEDYEEEEEDVLDIAQQYGVDMGDR</sequence>
<dbReference type="GO" id="GO:0000995">
    <property type="term" value="F:RNA polymerase III general transcription initiation factor activity"/>
    <property type="evidence" value="ECO:0007669"/>
    <property type="project" value="TreeGrafter"/>
</dbReference>
<feature type="compositionally biased region" description="Low complexity" evidence="11">
    <location>
        <begin position="618"/>
        <end position="630"/>
    </location>
</feature>
<dbReference type="PANTHER" id="PTHR11618:SF4">
    <property type="entry name" value="TRANSCRIPTION FACTOR IIIB 90 KDA SUBUNIT"/>
    <property type="match status" value="1"/>
</dbReference>
<dbReference type="PANTHER" id="PTHR11618">
    <property type="entry name" value="TRANSCRIPTION INITIATION FACTOR IIB-RELATED"/>
    <property type="match status" value="1"/>
</dbReference>
<dbReference type="VEuPathDB" id="FungiDB:PV09_01208"/>
<dbReference type="SUPFAM" id="SSF47954">
    <property type="entry name" value="Cyclin-like"/>
    <property type="match status" value="2"/>
</dbReference>
<dbReference type="GO" id="GO:0001006">
    <property type="term" value="F:RNA polymerase III type 3 promoter sequence-specific DNA binding"/>
    <property type="evidence" value="ECO:0007669"/>
    <property type="project" value="TreeGrafter"/>
</dbReference>
<dbReference type="InterPro" id="IPR036915">
    <property type="entry name" value="Cyclin-like_sf"/>
</dbReference>
<dbReference type="FunCoup" id="A0A0D2AP15">
    <property type="interactions" value="448"/>
</dbReference>
<dbReference type="GO" id="GO:0017025">
    <property type="term" value="F:TBP-class protein binding"/>
    <property type="evidence" value="ECO:0007669"/>
    <property type="project" value="InterPro"/>
</dbReference>
<proteinExistence type="inferred from homology"/>
<dbReference type="GeneID" id="27309181"/>
<keyword evidence="8" id="KW-0010">Activator</keyword>
<feature type="compositionally biased region" description="Low complexity" evidence="11">
    <location>
        <begin position="21"/>
        <end position="32"/>
    </location>
</feature>
<keyword evidence="10" id="KW-0539">Nucleus</keyword>
<dbReference type="GO" id="GO:0070897">
    <property type="term" value="P:transcription preinitiation complex assembly"/>
    <property type="evidence" value="ECO:0007669"/>
    <property type="project" value="InterPro"/>
</dbReference>
<keyword evidence="4" id="KW-0677">Repeat</keyword>
<keyword evidence="14" id="KW-1185">Reference proteome</keyword>
<feature type="compositionally biased region" description="Low complexity" evidence="11">
    <location>
        <begin position="669"/>
        <end position="682"/>
    </location>
</feature>
<dbReference type="InterPro" id="IPR013763">
    <property type="entry name" value="Cyclin-like_dom"/>
</dbReference>
<evidence type="ECO:0000313" key="14">
    <source>
        <dbReference type="Proteomes" id="UP000053259"/>
    </source>
</evidence>
<feature type="region of interest" description="Disordered" evidence="11">
    <location>
        <begin position="650"/>
        <end position="740"/>
    </location>
</feature>
<comment type="subcellular location">
    <subcellularLocation>
        <location evidence="1">Nucleus</location>
    </subcellularLocation>
</comment>
<evidence type="ECO:0000256" key="9">
    <source>
        <dbReference type="ARBA" id="ARBA00023163"/>
    </source>
</evidence>
<dbReference type="HOGENOM" id="CLU_010293_0_2_1"/>
<accession>A0A0D2AP15</accession>